<dbReference type="AlphaFoldDB" id="A0A3B1C2D5"/>
<evidence type="ECO:0000313" key="3">
    <source>
        <dbReference type="EMBL" id="VAX22252.1"/>
    </source>
</evidence>
<keyword evidence="2" id="KW-0472">Membrane</keyword>
<protein>
    <submittedName>
        <fullName evidence="3">Uncharacterized protein</fullName>
    </submittedName>
</protein>
<proteinExistence type="predicted"/>
<feature type="region of interest" description="Disordered" evidence="1">
    <location>
        <begin position="58"/>
        <end position="79"/>
    </location>
</feature>
<gene>
    <name evidence="3" type="ORF">MNBD_NITROSPINAE02-1503</name>
</gene>
<keyword evidence="2" id="KW-0812">Transmembrane</keyword>
<evidence type="ECO:0000256" key="1">
    <source>
        <dbReference type="SAM" id="MobiDB-lite"/>
    </source>
</evidence>
<dbReference type="EMBL" id="UOGE01000073">
    <property type="protein sequence ID" value="VAX22252.1"/>
    <property type="molecule type" value="Genomic_DNA"/>
</dbReference>
<feature type="compositionally biased region" description="Low complexity" evidence="1">
    <location>
        <begin position="60"/>
        <end position="72"/>
    </location>
</feature>
<name>A0A3B1C2D5_9ZZZZ</name>
<sequence>MKKLYRKRDSSGDGSIEPRKEFPMNKMMIAASMGAFLTGAVMIFTGCGPATGSAPFLQINSQDESNNSNDNNAPEGEAQANILTVANEDPLVRVSCEGPKMNGEWSGSCRDAYTQGVFSCPGETSLQLCADMCFIYGDAKVCI</sequence>
<evidence type="ECO:0000256" key="2">
    <source>
        <dbReference type="SAM" id="Phobius"/>
    </source>
</evidence>
<keyword evidence="2" id="KW-1133">Transmembrane helix</keyword>
<feature type="transmembrane region" description="Helical" evidence="2">
    <location>
        <begin position="27"/>
        <end position="46"/>
    </location>
</feature>
<accession>A0A3B1C2D5</accession>
<organism evidence="3">
    <name type="scientific">hydrothermal vent metagenome</name>
    <dbReference type="NCBI Taxonomy" id="652676"/>
    <lineage>
        <taxon>unclassified sequences</taxon>
        <taxon>metagenomes</taxon>
        <taxon>ecological metagenomes</taxon>
    </lineage>
</organism>
<reference evidence="3" key="1">
    <citation type="submission" date="2018-06" db="EMBL/GenBank/DDBJ databases">
        <authorList>
            <person name="Zhirakovskaya E."/>
        </authorList>
    </citation>
    <scope>NUCLEOTIDE SEQUENCE</scope>
</reference>